<gene>
    <name evidence="8" type="ORF">JYA64_17125</name>
</gene>
<feature type="transmembrane region" description="Helical" evidence="6">
    <location>
        <begin position="337"/>
        <end position="355"/>
    </location>
</feature>
<feature type="transmembrane region" description="Helical" evidence="6">
    <location>
        <begin position="307"/>
        <end position="330"/>
    </location>
</feature>
<keyword evidence="5 6" id="KW-0472">Membrane</keyword>
<feature type="transmembrane region" description="Helical" evidence="6">
    <location>
        <begin position="84"/>
        <end position="102"/>
    </location>
</feature>
<evidence type="ECO:0000313" key="8">
    <source>
        <dbReference type="EMBL" id="MBN3547033.1"/>
    </source>
</evidence>
<dbReference type="InterPro" id="IPR008457">
    <property type="entry name" value="Cu-R_CopD_dom"/>
</dbReference>
<keyword evidence="4 6" id="KW-1133">Transmembrane helix</keyword>
<accession>A0ABS2ZI79</accession>
<reference evidence="8 9" key="1">
    <citation type="submission" date="2021-01" db="EMBL/GenBank/DDBJ databases">
        <title>Genome Sequencing of Type Strains.</title>
        <authorList>
            <person name="Lemaire J.F."/>
            <person name="Inderbitzin P."/>
            <person name="Collins S.B."/>
            <person name="Wespe N."/>
            <person name="Knight-Connoni V."/>
        </authorList>
    </citation>
    <scope>NUCLEOTIDE SEQUENCE [LARGE SCALE GENOMIC DNA]</scope>
    <source>
        <strain evidence="8 9">DSM 14730</strain>
    </source>
</reference>
<dbReference type="PANTHER" id="PTHR34820">
    <property type="entry name" value="INNER MEMBRANE PROTEIN YEBZ"/>
    <property type="match status" value="1"/>
</dbReference>
<dbReference type="RefSeq" id="WP_188401306.1">
    <property type="nucleotide sequence ID" value="NZ_BMCE01000001.1"/>
</dbReference>
<evidence type="ECO:0000256" key="1">
    <source>
        <dbReference type="ARBA" id="ARBA00004651"/>
    </source>
</evidence>
<feature type="transmembrane region" description="Helical" evidence="6">
    <location>
        <begin position="109"/>
        <end position="127"/>
    </location>
</feature>
<keyword evidence="2" id="KW-1003">Cell membrane</keyword>
<proteinExistence type="predicted"/>
<feature type="transmembrane region" description="Helical" evidence="6">
    <location>
        <begin position="210"/>
        <end position="230"/>
    </location>
</feature>
<evidence type="ECO:0000259" key="7">
    <source>
        <dbReference type="Pfam" id="PF05425"/>
    </source>
</evidence>
<organism evidence="8 9">
    <name type="scientific">Fictibacillus barbaricus</name>
    <dbReference type="NCBI Taxonomy" id="182136"/>
    <lineage>
        <taxon>Bacteria</taxon>
        <taxon>Bacillati</taxon>
        <taxon>Bacillota</taxon>
        <taxon>Bacilli</taxon>
        <taxon>Bacillales</taxon>
        <taxon>Fictibacillaceae</taxon>
        <taxon>Fictibacillus</taxon>
    </lineage>
</organism>
<sequence length="361" mass="39965">MFIVAKVMLYVSFAILMGAFILFTVPKSKRFEIKLSKKVLLILIGLIPLFGMGELLRLTNHLGEDFGYWLTFQNIVFSFEVGKGWIFLTGISVLLFFMVLFNNVAEERFFAGLSLFLLIGMGVSVGYSSHAASLESFGILAHTLHFLAVITWSGVLLVTGFFSNGEGPVLSFYKWFTPLALACLFTVIGAGLWLMSYIVPEYVNSYMLNYGQALVIKHILLFIIVFYSLINGVWLKKKIKEGSNSLSLLKWIKAEGIILFLAFVTTAVMSQQTPPHDVAETLQMQDPSPLFTLITGLSPGENPMLTFNFSFISLIWIAVAALLIFTVFTAIKRSKGIAFVTTASILASGAIYLAIMSSLTL</sequence>
<feature type="transmembrane region" description="Helical" evidence="6">
    <location>
        <begin position="139"/>
        <end position="163"/>
    </location>
</feature>
<evidence type="ECO:0000313" key="9">
    <source>
        <dbReference type="Proteomes" id="UP001319060"/>
    </source>
</evidence>
<dbReference type="EMBL" id="JAFHKS010000044">
    <property type="protein sequence ID" value="MBN3547033.1"/>
    <property type="molecule type" value="Genomic_DNA"/>
</dbReference>
<evidence type="ECO:0000256" key="2">
    <source>
        <dbReference type="ARBA" id="ARBA00022475"/>
    </source>
</evidence>
<dbReference type="Proteomes" id="UP001319060">
    <property type="component" value="Unassembled WGS sequence"/>
</dbReference>
<comment type="caution">
    <text evidence="8">The sequence shown here is derived from an EMBL/GenBank/DDBJ whole genome shotgun (WGS) entry which is preliminary data.</text>
</comment>
<comment type="subcellular location">
    <subcellularLocation>
        <location evidence="1">Cell membrane</location>
        <topology evidence="1">Multi-pass membrane protein</topology>
    </subcellularLocation>
</comment>
<feature type="domain" description="Copper resistance protein D" evidence="7">
    <location>
        <begin position="173"/>
        <end position="269"/>
    </location>
</feature>
<keyword evidence="3 6" id="KW-0812">Transmembrane</keyword>
<feature type="transmembrane region" description="Helical" evidence="6">
    <location>
        <begin position="38"/>
        <end position="56"/>
    </location>
</feature>
<evidence type="ECO:0000256" key="3">
    <source>
        <dbReference type="ARBA" id="ARBA00022692"/>
    </source>
</evidence>
<keyword evidence="9" id="KW-1185">Reference proteome</keyword>
<name>A0ABS2ZI79_9BACL</name>
<protein>
    <submittedName>
        <fullName evidence="8">CopD family protein</fullName>
    </submittedName>
</protein>
<dbReference type="Pfam" id="PF05425">
    <property type="entry name" value="CopD"/>
    <property type="match status" value="1"/>
</dbReference>
<feature type="transmembrane region" description="Helical" evidence="6">
    <location>
        <begin position="7"/>
        <end position="26"/>
    </location>
</feature>
<dbReference type="InterPro" id="IPR032694">
    <property type="entry name" value="CopC/D"/>
</dbReference>
<dbReference type="PANTHER" id="PTHR34820:SF4">
    <property type="entry name" value="INNER MEMBRANE PROTEIN YEBZ"/>
    <property type="match status" value="1"/>
</dbReference>
<evidence type="ECO:0000256" key="6">
    <source>
        <dbReference type="SAM" id="Phobius"/>
    </source>
</evidence>
<feature type="transmembrane region" description="Helical" evidence="6">
    <location>
        <begin position="175"/>
        <end position="198"/>
    </location>
</feature>
<feature type="transmembrane region" description="Helical" evidence="6">
    <location>
        <begin position="251"/>
        <end position="269"/>
    </location>
</feature>
<evidence type="ECO:0000256" key="4">
    <source>
        <dbReference type="ARBA" id="ARBA00022989"/>
    </source>
</evidence>
<evidence type="ECO:0000256" key="5">
    <source>
        <dbReference type="ARBA" id="ARBA00023136"/>
    </source>
</evidence>